<reference evidence="10" key="1">
    <citation type="submission" date="2020-07" db="EMBL/GenBank/DDBJ databases">
        <title>A new Micromonospora strain with potent antibiotic activity isolated from the microbiome of a mid-Atlantic deep-sea sponge.</title>
        <authorList>
            <person name="Back C.R."/>
            <person name="Stennett H.L."/>
            <person name="Williams S.E."/>
            <person name="Wang L."/>
            <person name="Ojeda Gomez J."/>
            <person name="Abdulle O.M."/>
            <person name="Duffy T."/>
            <person name="Hendry K.R."/>
            <person name="Powell D."/>
            <person name="Stach J.E."/>
            <person name="Essex-Lopresti A.E."/>
            <person name="Willis C.L."/>
            <person name="Curnow P."/>
            <person name="Race P.R."/>
        </authorList>
    </citation>
    <scope>NUCLEOTIDE SEQUENCE [LARGE SCALE GENOMIC DNA]</scope>
    <source>
        <strain evidence="10">28ISP2-46</strain>
    </source>
</reference>
<dbReference type="Proteomes" id="UP000510844">
    <property type="component" value="Chromosome"/>
</dbReference>
<dbReference type="RefSeq" id="WP_181569168.1">
    <property type="nucleotide sequence ID" value="NZ_CP059322.2"/>
</dbReference>
<dbReference type="Gene3D" id="3.40.50.300">
    <property type="entry name" value="P-loop containing nucleotide triphosphate hydrolases"/>
    <property type="match status" value="1"/>
</dbReference>
<feature type="domain" description="Bacterial transcriptional activator" evidence="8">
    <location>
        <begin position="97"/>
        <end position="242"/>
    </location>
</feature>
<keyword evidence="3" id="KW-0238">DNA-binding</keyword>
<dbReference type="SMART" id="SM00028">
    <property type="entry name" value="TPR"/>
    <property type="match status" value="5"/>
</dbReference>
<evidence type="ECO:0000256" key="4">
    <source>
        <dbReference type="ARBA" id="ARBA00023163"/>
    </source>
</evidence>
<name>A0A7L6B3V0_9ACTN</name>
<dbReference type="PROSITE" id="PS50005">
    <property type="entry name" value="TPR"/>
    <property type="match status" value="1"/>
</dbReference>
<dbReference type="GO" id="GO:0003677">
    <property type="term" value="F:DNA binding"/>
    <property type="evidence" value="ECO:0007669"/>
    <property type="project" value="UniProtKB-KW"/>
</dbReference>
<dbReference type="InterPro" id="IPR041664">
    <property type="entry name" value="AAA_16"/>
</dbReference>
<dbReference type="InterPro" id="IPR001867">
    <property type="entry name" value="OmpR/PhoB-type_DNA-bd"/>
</dbReference>
<dbReference type="SUPFAM" id="SSF48452">
    <property type="entry name" value="TPR-like"/>
    <property type="match status" value="2"/>
</dbReference>
<dbReference type="GO" id="GO:0006355">
    <property type="term" value="P:regulation of DNA-templated transcription"/>
    <property type="evidence" value="ECO:0007669"/>
    <property type="project" value="InterPro"/>
</dbReference>
<dbReference type="SMART" id="SM00862">
    <property type="entry name" value="Trans_reg_C"/>
    <property type="match status" value="1"/>
</dbReference>
<dbReference type="InterPro" id="IPR019734">
    <property type="entry name" value="TPR_rpt"/>
</dbReference>
<evidence type="ECO:0000256" key="5">
    <source>
        <dbReference type="PROSITE-ProRule" id="PRU00339"/>
    </source>
</evidence>
<reference evidence="9 10" key="2">
    <citation type="journal article" date="2021" name="Mar. Drugs">
        <title>A New Micromonospora Strain with Antibiotic Activity Isolated from the Microbiome of a Mid-Atlantic Deep-Sea Sponge.</title>
        <authorList>
            <person name="Back C.R."/>
            <person name="Stennett H.L."/>
            <person name="Williams S.E."/>
            <person name="Wang L."/>
            <person name="Ojeda Gomez J."/>
            <person name="Abdulle O.M."/>
            <person name="Duffy T."/>
            <person name="Neal C."/>
            <person name="Mantell J."/>
            <person name="Jepson M.A."/>
            <person name="Hendry K.R."/>
            <person name="Powell D."/>
            <person name="Stach J.E.M."/>
            <person name="Essex-Lopresti A.E."/>
            <person name="Willis C.L."/>
            <person name="Curnow P."/>
            <person name="Race P.R."/>
        </authorList>
    </citation>
    <scope>NUCLEOTIDE SEQUENCE [LARGE SCALE GENOMIC DNA]</scope>
    <source>
        <strain evidence="9 10">28ISP2-46</strain>
    </source>
</reference>
<feature type="repeat" description="TPR" evidence="5">
    <location>
        <begin position="755"/>
        <end position="788"/>
    </location>
</feature>
<dbReference type="Pfam" id="PF13191">
    <property type="entry name" value="AAA_16"/>
    <property type="match status" value="1"/>
</dbReference>
<dbReference type="InterPro" id="IPR036388">
    <property type="entry name" value="WH-like_DNA-bd_sf"/>
</dbReference>
<dbReference type="Pfam" id="PF13424">
    <property type="entry name" value="TPR_12"/>
    <property type="match status" value="1"/>
</dbReference>
<dbReference type="InterPro" id="IPR011990">
    <property type="entry name" value="TPR-like_helical_dom_sf"/>
</dbReference>
<proteinExistence type="inferred from homology"/>
<dbReference type="InterPro" id="IPR005158">
    <property type="entry name" value="BTAD"/>
</dbReference>
<evidence type="ECO:0000259" key="7">
    <source>
        <dbReference type="SMART" id="SM00862"/>
    </source>
</evidence>
<organism evidence="9 10">
    <name type="scientific">Micromonospora robiginosa</name>
    <dbReference type="NCBI Taxonomy" id="2749844"/>
    <lineage>
        <taxon>Bacteria</taxon>
        <taxon>Bacillati</taxon>
        <taxon>Actinomycetota</taxon>
        <taxon>Actinomycetes</taxon>
        <taxon>Micromonosporales</taxon>
        <taxon>Micromonosporaceae</taxon>
        <taxon>Micromonospora</taxon>
    </lineage>
</organism>
<evidence type="ECO:0000256" key="3">
    <source>
        <dbReference type="ARBA" id="ARBA00023125"/>
    </source>
</evidence>
<evidence type="ECO:0000256" key="1">
    <source>
        <dbReference type="ARBA" id="ARBA00005820"/>
    </source>
</evidence>
<sequence length="936" mass="101005">MTVAFGLLGPVTLHVDGSAVTLPAGRTQLLLAALLLDRGRRVSTKRLLGDLWDEPPPSAPVNLRTYVTRLRGLLGPHRDRLVWVNSGYSLAVEAGELDLDGFEADIRDALDAVRHGRPEQSAQILTAGLRRWRGEAAEGLPRLGLLGHRLDALDESRWVAVERHAAACAEAGQHRTALPTLRSLLADRPARESAWEALTQALIRLGERAEAMTALAAADAALRAGTGRGPGLVLREIERYLREGTPTPPGRPDATPGDTSPHATPSNLPPTVVLIGRERLLSQIEATLGTAGAIVLHGPAGVGKSALAGAITARLAPSYPRSPLYLDFCGSSPGLTPMTVEEATGSLLRALDGEHSGNTAGGAAAEAAELRMRISDGQMLLVLDNVVDAGQVRRLLSVLSTATVIVTSRTALPTLDVAHLAVGALTPDESVALLARHAAPKRILAAPKEAAVLADLCDHLPLALRIVGARLSAHPEWTLADMVARLADEQFRLDELSCDDLAVRASLAVTADLLAERPGGPEAVDLFDRWGMVCPPTIGIELAQVLTGADAREARALLDRLAAASLVEACATDRYRLHDLVRLYATERGRRDPTDRAATIHAARCHWLGATRRAGDHLRRVPDRPADGFVEARPVVTFADQREALRWLERERENLIAAARAAAQDSTTEGDLFAVRLCAELYPFLPMRGYYRDLREVAQGALRCARRLGSRPDEATALTYFAVAQSRLGETDRAVDSLRIALALREADDDTQAVAVALDHLGVLLAAAGRLDEARATFLRALDLHRPRADRRRMGVTLNNLADVLLQLDQSDAALVHLQESLRLRREIGDELGLGITILTIGQAYARSGRYRQAYGWLDRALTAARSSGNREAEWRVLTERAKVHRDTGQELPARDDLHLALAISEQTGDTIGADEVRRALTALRVPAARRSARRT</sequence>
<dbReference type="Gene3D" id="1.25.40.10">
    <property type="entry name" value="Tetratricopeptide repeat domain"/>
    <property type="match status" value="2"/>
</dbReference>
<dbReference type="PANTHER" id="PTHR35807">
    <property type="entry name" value="TRANSCRIPTIONAL REGULATOR REDD-RELATED"/>
    <property type="match status" value="1"/>
</dbReference>
<dbReference type="InterPro" id="IPR051677">
    <property type="entry name" value="AfsR-DnrI-RedD_regulator"/>
</dbReference>
<dbReference type="SUPFAM" id="SSF52540">
    <property type="entry name" value="P-loop containing nucleoside triphosphate hydrolases"/>
    <property type="match status" value="1"/>
</dbReference>
<evidence type="ECO:0000256" key="2">
    <source>
        <dbReference type="ARBA" id="ARBA00023015"/>
    </source>
</evidence>
<evidence type="ECO:0000259" key="8">
    <source>
        <dbReference type="SMART" id="SM01043"/>
    </source>
</evidence>
<dbReference type="PRINTS" id="PR00364">
    <property type="entry name" value="DISEASERSIST"/>
</dbReference>
<dbReference type="PANTHER" id="PTHR35807:SF1">
    <property type="entry name" value="TRANSCRIPTIONAL REGULATOR REDD"/>
    <property type="match status" value="1"/>
</dbReference>
<dbReference type="Pfam" id="PF03704">
    <property type="entry name" value="BTAD"/>
    <property type="match status" value="1"/>
</dbReference>
<keyword evidence="2" id="KW-0805">Transcription regulation</keyword>
<dbReference type="InterPro" id="IPR016032">
    <property type="entry name" value="Sig_transdc_resp-reg_C-effctor"/>
</dbReference>
<dbReference type="SMART" id="SM01043">
    <property type="entry name" value="BTAD"/>
    <property type="match status" value="1"/>
</dbReference>
<feature type="region of interest" description="Disordered" evidence="6">
    <location>
        <begin position="242"/>
        <end position="270"/>
    </location>
</feature>
<keyword evidence="5" id="KW-0802">TPR repeat</keyword>
<feature type="domain" description="OmpR/PhoB-type" evidence="7">
    <location>
        <begin position="17"/>
        <end position="90"/>
    </location>
</feature>
<dbReference type="GO" id="GO:0043531">
    <property type="term" value="F:ADP binding"/>
    <property type="evidence" value="ECO:0007669"/>
    <property type="project" value="InterPro"/>
</dbReference>
<protein>
    <submittedName>
        <fullName evidence="9">BTAD domain-containing putative transcriptional regulator</fullName>
    </submittedName>
</protein>
<keyword evidence="4" id="KW-0804">Transcription</keyword>
<dbReference type="InterPro" id="IPR027417">
    <property type="entry name" value="P-loop_NTPase"/>
</dbReference>
<dbReference type="Pfam" id="PF13176">
    <property type="entry name" value="TPR_7"/>
    <property type="match status" value="1"/>
</dbReference>
<dbReference type="KEGG" id="mfeu:H1D33_25860"/>
<evidence type="ECO:0000256" key="6">
    <source>
        <dbReference type="SAM" id="MobiDB-lite"/>
    </source>
</evidence>
<accession>A0A7L6B3V0</accession>
<dbReference type="EMBL" id="CP059322">
    <property type="protein sequence ID" value="QLQ36653.1"/>
    <property type="molecule type" value="Genomic_DNA"/>
</dbReference>
<dbReference type="GO" id="GO:0000160">
    <property type="term" value="P:phosphorelay signal transduction system"/>
    <property type="evidence" value="ECO:0007669"/>
    <property type="project" value="InterPro"/>
</dbReference>
<feature type="compositionally biased region" description="Polar residues" evidence="6">
    <location>
        <begin position="257"/>
        <end position="266"/>
    </location>
</feature>
<evidence type="ECO:0000313" key="9">
    <source>
        <dbReference type="EMBL" id="QLQ36653.1"/>
    </source>
</evidence>
<dbReference type="AlphaFoldDB" id="A0A7L6B3V0"/>
<gene>
    <name evidence="9" type="ORF">H1D33_25860</name>
</gene>
<keyword evidence="10" id="KW-1185">Reference proteome</keyword>
<evidence type="ECO:0000313" key="10">
    <source>
        <dbReference type="Proteomes" id="UP000510844"/>
    </source>
</evidence>
<dbReference type="Gene3D" id="1.10.10.10">
    <property type="entry name" value="Winged helix-like DNA-binding domain superfamily/Winged helix DNA-binding domain"/>
    <property type="match status" value="1"/>
</dbReference>
<dbReference type="SUPFAM" id="SSF46894">
    <property type="entry name" value="C-terminal effector domain of the bipartite response regulators"/>
    <property type="match status" value="1"/>
</dbReference>
<comment type="similarity">
    <text evidence="1">Belongs to the AfsR/DnrI/RedD regulatory family.</text>
</comment>